<dbReference type="Gene3D" id="1.10.10.10">
    <property type="entry name" value="Winged helix-like DNA-binding domain superfamily/Winged helix DNA-binding domain"/>
    <property type="match status" value="1"/>
</dbReference>
<dbReference type="InterPro" id="IPR013249">
    <property type="entry name" value="RNA_pol_sigma70_r4_t2"/>
</dbReference>
<dbReference type="NCBIfam" id="TIGR02937">
    <property type="entry name" value="sigma70-ECF"/>
    <property type="match status" value="1"/>
</dbReference>
<dbReference type="PANTHER" id="PTHR43133:SF25">
    <property type="entry name" value="RNA POLYMERASE SIGMA FACTOR RFAY-RELATED"/>
    <property type="match status" value="1"/>
</dbReference>
<keyword evidence="9" id="KW-1185">Reference proteome</keyword>
<dbReference type="GO" id="GO:0006352">
    <property type="term" value="P:DNA-templated transcription initiation"/>
    <property type="evidence" value="ECO:0007669"/>
    <property type="project" value="InterPro"/>
</dbReference>
<feature type="compositionally biased region" description="Low complexity" evidence="5">
    <location>
        <begin position="180"/>
        <end position="208"/>
    </location>
</feature>
<dbReference type="SUPFAM" id="SSF88946">
    <property type="entry name" value="Sigma2 domain of RNA polymerase sigma factors"/>
    <property type="match status" value="1"/>
</dbReference>
<dbReference type="PANTHER" id="PTHR43133">
    <property type="entry name" value="RNA POLYMERASE ECF-TYPE SIGMA FACTO"/>
    <property type="match status" value="1"/>
</dbReference>
<dbReference type="InterPro" id="IPR036388">
    <property type="entry name" value="WH-like_DNA-bd_sf"/>
</dbReference>
<evidence type="ECO:0000313" key="8">
    <source>
        <dbReference type="EMBL" id="QPE03919.1"/>
    </source>
</evidence>
<dbReference type="CDD" id="cd06171">
    <property type="entry name" value="Sigma70_r4"/>
    <property type="match status" value="1"/>
</dbReference>
<feature type="domain" description="RNA polymerase sigma factor 70 region 4 type 2" evidence="7">
    <location>
        <begin position="117"/>
        <end position="165"/>
    </location>
</feature>
<evidence type="ECO:0000259" key="7">
    <source>
        <dbReference type="Pfam" id="PF08281"/>
    </source>
</evidence>
<dbReference type="Proteomes" id="UP000594480">
    <property type="component" value="Chromosome"/>
</dbReference>
<proteinExistence type="inferred from homology"/>
<dbReference type="KEGG" id="msf:IT882_11760"/>
<dbReference type="InterPro" id="IPR014284">
    <property type="entry name" value="RNA_pol_sigma-70_dom"/>
</dbReference>
<sequence>MANPVLDRCDRDSRTVTDDDARSALTANAPRILAYFLHRVASREDAADLASETLLQAWRSRRRMPGDGDEARLWLFGVARNVQRHHWRSIRRRDELTRRLIDTLDQSPTAGADAGLEVRRAVDSLPAAQAELIRLVHWDDLTLEDAARLLRIPASTARSRYARAKGLLREALQEPPPAPQSGAQPSGPEQVAWPPVPAAASPRPARSR</sequence>
<reference evidence="8 9" key="1">
    <citation type="submission" date="2020-11" db="EMBL/GenBank/DDBJ databases">
        <title>Amino acid is mineralized and recycled by bacteria in oceanic microbiome.</title>
        <authorList>
            <person name="Zheng L.Y."/>
        </authorList>
    </citation>
    <scope>NUCLEOTIDE SEQUENCE [LARGE SCALE GENOMIC DNA]</scope>
    <source>
        <strain evidence="8 9">A32-1</strain>
    </source>
</reference>
<feature type="region of interest" description="Disordered" evidence="5">
    <location>
        <begin position="167"/>
        <end position="208"/>
    </location>
</feature>
<evidence type="ECO:0000256" key="1">
    <source>
        <dbReference type="ARBA" id="ARBA00010641"/>
    </source>
</evidence>
<dbReference type="Gene3D" id="1.10.1740.10">
    <property type="match status" value="1"/>
</dbReference>
<dbReference type="AlphaFoldDB" id="A0A7S8MVB7"/>
<protein>
    <submittedName>
        <fullName evidence="8">RNA polymerase sigma factor</fullName>
    </submittedName>
</protein>
<dbReference type="InterPro" id="IPR013325">
    <property type="entry name" value="RNA_pol_sigma_r2"/>
</dbReference>
<comment type="similarity">
    <text evidence="1">Belongs to the sigma-70 factor family. ECF subfamily.</text>
</comment>
<evidence type="ECO:0000256" key="2">
    <source>
        <dbReference type="ARBA" id="ARBA00023015"/>
    </source>
</evidence>
<keyword evidence="3" id="KW-0731">Sigma factor</keyword>
<evidence type="ECO:0000256" key="5">
    <source>
        <dbReference type="SAM" id="MobiDB-lite"/>
    </source>
</evidence>
<name>A0A7S8MVB7_9MICO</name>
<dbReference type="Pfam" id="PF04542">
    <property type="entry name" value="Sigma70_r2"/>
    <property type="match status" value="1"/>
</dbReference>
<accession>A0A7S8MVB7</accession>
<dbReference type="GO" id="GO:0003677">
    <property type="term" value="F:DNA binding"/>
    <property type="evidence" value="ECO:0007669"/>
    <property type="project" value="InterPro"/>
</dbReference>
<dbReference type="SUPFAM" id="SSF88659">
    <property type="entry name" value="Sigma3 and sigma4 domains of RNA polymerase sigma factors"/>
    <property type="match status" value="1"/>
</dbReference>
<dbReference type="Pfam" id="PF08281">
    <property type="entry name" value="Sigma70_r4_2"/>
    <property type="match status" value="1"/>
</dbReference>
<keyword evidence="2" id="KW-0805">Transcription regulation</keyword>
<dbReference type="InterPro" id="IPR039425">
    <property type="entry name" value="RNA_pol_sigma-70-like"/>
</dbReference>
<gene>
    <name evidence="8" type="ORF">IT882_11760</name>
</gene>
<dbReference type="InterPro" id="IPR007627">
    <property type="entry name" value="RNA_pol_sigma70_r2"/>
</dbReference>
<organism evidence="8 9">
    <name type="scientific">Microbacterium schleiferi</name>
    <dbReference type="NCBI Taxonomy" id="69362"/>
    <lineage>
        <taxon>Bacteria</taxon>
        <taxon>Bacillati</taxon>
        <taxon>Actinomycetota</taxon>
        <taxon>Actinomycetes</taxon>
        <taxon>Micrococcales</taxon>
        <taxon>Microbacteriaceae</taxon>
        <taxon>Microbacterium</taxon>
    </lineage>
</organism>
<evidence type="ECO:0000313" key="9">
    <source>
        <dbReference type="Proteomes" id="UP000594480"/>
    </source>
</evidence>
<feature type="domain" description="RNA polymerase sigma-70 region 2" evidence="6">
    <location>
        <begin position="26"/>
        <end position="92"/>
    </location>
</feature>
<evidence type="ECO:0000256" key="3">
    <source>
        <dbReference type="ARBA" id="ARBA00023082"/>
    </source>
</evidence>
<keyword evidence="4" id="KW-0804">Transcription</keyword>
<dbReference type="InterPro" id="IPR013324">
    <property type="entry name" value="RNA_pol_sigma_r3/r4-like"/>
</dbReference>
<dbReference type="GO" id="GO:0016987">
    <property type="term" value="F:sigma factor activity"/>
    <property type="evidence" value="ECO:0007669"/>
    <property type="project" value="UniProtKB-KW"/>
</dbReference>
<evidence type="ECO:0000256" key="4">
    <source>
        <dbReference type="ARBA" id="ARBA00023163"/>
    </source>
</evidence>
<dbReference type="EMBL" id="CP064760">
    <property type="protein sequence ID" value="QPE03919.1"/>
    <property type="molecule type" value="Genomic_DNA"/>
</dbReference>
<evidence type="ECO:0000259" key="6">
    <source>
        <dbReference type="Pfam" id="PF04542"/>
    </source>
</evidence>